<evidence type="ECO:0000313" key="7">
    <source>
        <dbReference type="EMBL" id="EGY13710.1"/>
    </source>
</evidence>
<reference evidence="7 8" key="1">
    <citation type="submission" date="2008-03" db="EMBL/GenBank/DDBJ databases">
        <title>The Genome Sequence of Verticillium dahliae VdLs.17.</title>
        <authorList>
            <consortium name="The Broad Institute Genome Sequencing Platform"/>
            <person name="Ma L.-J.J."/>
            <person name="Klosterman S.J."/>
            <person name="Subbarao K."/>
            <person name="Dobinson K."/>
            <person name="Veronese P."/>
            <person name="Kang S."/>
            <person name="Gold S.E."/>
            <person name="Young S."/>
            <person name="Jaffe D."/>
            <person name="Gnerre S."/>
            <person name="Berlin A."/>
            <person name="Heiman D."/>
            <person name="Hepburn T."/>
            <person name="Sykes S."/>
            <person name="Alvarado L."/>
            <person name="Kodira C.D."/>
            <person name="Lander E."/>
            <person name="Galagan J."/>
            <person name="Nusbaum C."/>
            <person name="Birren B."/>
        </authorList>
    </citation>
    <scope>NUCLEOTIDE SEQUENCE [LARGE SCALE GENOMIC DNA]</scope>
    <source>
        <strain evidence="8">VdLs.17 / ATCC MYA-4575 / FGSC 10137</strain>
    </source>
</reference>
<dbReference type="SUPFAM" id="SSF69572">
    <property type="entry name" value="Activating enzymes of the ubiquitin-like proteins"/>
    <property type="match status" value="1"/>
</dbReference>
<comment type="similarity">
    <text evidence="2 4">Belongs to the ubiquitin-activating E1 family. ULA1 subfamily.</text>
</comment>
<dbReference type="PIRSF" id="PIRSF039099">
    <property type="entry name" value="APP-BP1"/>
    <property type="match status" value="1"/>
</dbReference>
<dbReference type="GO" id="GO:0019781">
    <property type="term" value="F:NEDD8 activating enzyme activity"/>
    <property type="evidence" value="ECO:0007669"/>
    <property type="project" value="UniProtKB-UniRule"/>
</dbReference>
<dbReference type="InterPro" id="IPR035985">
    <property type="entry name" value="Ubiquitin-activating_enz"/>
</dbReference>
<dbReference type="GO" id="GO:0005737">
    <property type="term" value="C:cytoplasm"/>
    <property type="evidence" value="ECO:0007669"/>
    <property type="project" value="TreeGrafter"/>
</dbReference>
<evidence type="ECO:0000256" key="2">
    <source>
        <dbReference type="ARBA" id="ARBA00006868"/>
    </source>
</evidence>
<dbReference type="EMBL" id="DS572695">
    <property type="protein sequence ID" value="EGY13710.1"/>
    <property type="molecule type" value="Genomic_DNA"/>
</dbReference>
<organism evidence="7 8">
    <name type="scientific">Verticillium dahliae (strain VdLs.17 / ATCC MYA-4575 / FGSC 10137)</name>
    <name type="common">Verticillium wilt</name>
    <dbReference type="NCBI Taxonomy" id="498257"/>
    <lineage>
        <taxon>Eukaryota</taxon>
        <taxon>Fungi</taxon>
        <taxon>Dikarya</taxon>
        <taxon>Ascomycota</taxon>
        <taxon>Pezizomycotina</taxon>
        <taxon>Sordariomycetes</taxon>
        <taxon>Hypocreomycetidae</taxon>
        <taxon>Glomerellales</taxon>
        <taxon>Plectosphaerellaceae</taxon>
        <taxon>Verticillium</taxon>
    </lineage>
</organism>
<proteinExistence type="inferred from homology"/>
<dbReference type="RefSeq" id="XP_009650064.1">
    <property type="nucleotide sequence ID" value="XM_009651769.1"/>
</dbReference>
<evidence type="ECO:0000256" key="3">
    <source>
        <dbReference type="ARBA" id="ARBA00022786"/>
    </source>
</evidence>
<dbReference type="AlphaFoldDB" id="G2WS59"/>
<evidence type="ECO:0000256" key="4">
    <source>
        <dbReference type="PIRNR" id="PIRNR039099"/>
    </source>
</evidence>
<dbReference type="InterPro" id="IPR045886">
    <property type="entry name" value="ThiF/MoeB/HesA"/>
</dbReference>
<dbReference type="GeneID" id="20701855"/>
<feature type="region of interest" description="Disordered" evidence="5">
    <location>
        <begin position="1"/>
        <end position="21"/>
    </location>
</feature>
<comment type="pathway">
    <text evidence="1 4">Protein modification; protein neddylation.</text>
</comment>
<evidence type="ECO:0000256" key="5">
    <source>
        <dbReference type="SAM" id="MobiDB-lite"/>
    </source>
</evidence>
<dbReference type="PANTHER" id="PTHR10953">
    <property type="entry name" value="UBIQUITIN-ACTIVATING ENZYME E1"/>
    <property type="match status" value="1"/>
</dbReference>
<accession>G2WS59</accession>
<evidence type="ECO:0000256" key="1">
    <source>
        <dbReference type="ARBA" id="ARBA00005032"/>
    </source>
</evidence>
<dbReference type="Proteomes" id="UP000001611">
    <property type="component" value="Chromosome 2"/>
</dbReference>
<dbReference type="STRING" id="498257.G2WS59"/>
<keyword evidence="8" id="KW-1185">Reference proteome</keyword>
<feature type="domain" description="THIF-type NAD/FAD binding fold" evidence="6">
    <location>
        <begin position="25"/>
        <end position="478"/>
    </location>
</feature>
<dbReference type="GO" id="GO:0045116">
    <property type="term" value="P:protein neddylation"/>
    <property type="evidence" value="ECO:0007669"/>
    <property type="project" value="UniProtKB-UniRule"/>
</dbReference>
<dbReference type="InterPro" id="IPR000594">
    <property type="entry name" value="ThiF_NAD_FAD-bd"/>
</dbReference>
<dbReference type="eggNOG" id="KOG2016">
    <property type="taxonomic scope" value="Eukaryota"/>
</dbReference>
<dbReference type="KEGG" id="vda:VDAG_00392"/>
<evidence type="ECO:0000259" key="6">
    <source>
        <dbReference type="Pfam" id="PF00899"/>
    </source>
</evidence>
<dbReference type="UniPathway" id="UPA00885"/>
<dbReference type="InterPro" id="IPR030667">
    <property type="entry name" value="APP-BP1"/>
</dbReference>
<dbReference type="Gene3D" id="3.40.50.720">
    <property type="entry name" value="NAD(P)-binding Rossmann-like Domain"/>
    <property type="match status" value="1"/>
</dbReference>
<comment type="function">
    <text evidence="4">Regulatory subunit of the dimeric UBA3-ULA1 E1 enzyme.</text>
</comment>
<name>G2WS59_VERDV</name>
<dbReference type="Pfam" id="PF00899">
    <property type="entry name" value="ThiF"/>
    <property type="match status" value="1"/>
</dbReference>
<evidence type="ECO:0000313" key="8">
    <source>
        <dbReference type="Proteomes" id="UP000001611"/>
    </source>
</evidence>
<feature type="compositionally biased region" description="Polar residues" evidence="5">
    <location>
        <begin position="1"/>
        <end position="13"/>
    </location>
</feature>
<dbReference type="PANTHER" id="PTHR10953:SF29">
    <property type="entry name" value="NEDD8-ACTIVATING ENZYME E1 REGULATORY SUBUNIT"/>
    <property type="match status" value="1"/>
</dbReference>
<dbReference type="OrthoDB" id="1708823at2759"/>
<dbReference type="HOGENOM" id="CLU_019618_1_0_1"/>
<dbReference type="OMA" id="KLITHQY"/>
<sequence length="485" mass="52615">MTEVATIQTQTPPLLSGPSEKERKYDRQLRLWAASGQAALESSHILLVNSSSGTMGVETLKNLVLPGIGKFTIADGANVQEADLGVNFFLDASSLGKPRAQACADLLVELNPEVKADWFPKNSEPYDLAKVLESPEPYTIILYALPIKPEDLQILESYATDHKTPLIAAHSVGFYAYFRVHLPAAFPIVWKQSHQGEYPSTYQDKVAFRRVVAEAARTDTPEGGEENFDEAAAAVLKTISPPSLPDSLRHVFEYQSADLEETQSSFWIIAGAVKAFYEKHKCLPVPGGLPDMKAQSSVYIRLQGIYKAKARKDAAEVLDSVRRAPGGEHVDPAEVDLFCKNAAFVKLIDAKDGGTERLLKVADEELANDDMAAMGVMPTSLLPIYLALRATSHALDTAAAGAALSPETILKNVTALVPRATESERYAQAAQEVSRAAGGELHNVSAVMGGLVAQEMIKIITKQYIPVHNTCIFDGIGSRCQVLRL</sequence>
<gene>
    <name evidence="7" type="ORF">VDAG_00392</name>
</gene>
<protein>
    <recommendedName>
        <fullName evidence="4">NEDD8-activating enzyme E1 regulatory subunit</fullName>
    </recommendedName>
</protein>
<keyword evidence="3 4" id="KW-0833">Ubl conjugation pathway</keyword>
<dbReference type="InParanoid" id="G2WS59"/>